<evidence type="ECO:0000313" key="2">
    <source>
        <dbReference type="EMBL" id="GAA4904046.1"/>
    </source>
</evidence>
<feature type="domain" description="DUF3131" evidence="1">
    <location>
        <begin position="63"/>
        <end position="440"/>
    </location>
</feature>
<dbReference type="Proteomes" id="UP001499988">
    <property type="component" value="Unassembled WGS sequence"/>
</dbReference>
<dbReference type="RefSeq" id="WP_345337580.1">
    <property type="nucleotide sequence ID" value="NZ_BAABJZ010000107.1"/>
</dbReference>
<organism evidence="2 3">
    <name type="scientific">Ferrimonas pelagia</name>
    <dbReference type="NCBI Taxonomy" id="1177826"/>
    <lineage>
        <taxon>Bacteria</taxon>
        <taxon>Pseudomonadati</taxon>
        <taxon>Pseudomonadota</taxon>
        <taxon>Gammaproteobacteria</taxon>
        <taxon>Alteromonadales</taxon>
        <taxon>Ferrimonadaceae</taxon>
        <taxon>Ferrimonas</taxon>
    </lineage>
</organism>
<proteinExistence type="predicted"/>
<evidence type="ECO:0000259" key="1">
    <source>
        <dbReference type="Pfam" id="PF11329"/>
    </source>
</evidence>
<comment type="caution">
    <text evidence="2">The sequence shown here is derived from an EMBL/GenBank/DDBJ whole genome shotgun (WGS) entry which is preliminary data.</text>
</comment>
<name>A0ABP9FK34_9GAMM</name>
<evidence type="ECO:0000313" key="3">
    <source>
        <dbReference type="Proteomes" id="UP001499988"/>
    </source>
</evidence>
<reference evidence="3" key="1">
    <citation type="journal article" date="2019" name="Int. J. Syst. Evol. Microbiol.">
        <title>The Global Catalogue of Microorganisms (GCM) 10K type strain sequencing project: providing services to taxonomists for standard genome sequencing and annotation.</title>
        <authorList>
            <consortium name="The Broad Institute Genomics Platform"/>
            <consortium name="The Broad Institute Genome Sequencing Center for Infectious Disease"/>
            <person name="Wu L."/>
            <person name="Ma J."/>
        </authorList>
    </citation>
    <scope>NUCLEOTIDE SEQUENCE [LARGE SCALE GENOMIC DNA]</scope>
    <source>
        <strain evidence="3">JCM 18401</strain>
    </source>
</reference>
<sequence>MMSSAHIFNSAYRHATIAALVASLTLSGCGLISDGATQAYDKVANGSWFWQGRHGALTEEELEWASIAWQYIDQNTDPKTGLVGGVNGYPTATMGNVAEYLASLHVAYQLGLVDHLAFDGRLSAVLHFLNTMDLFDNRVPNRVYHTQTTDMVNYANEPGEIGWSGLEVGRLLIWLNVFKRYYPPYGEYIDKALLRWDFCALLTPDGEIQSGYRQDNTIQITQDGRLGYEEYAAYGYSLWGFNPMKADVLEPYQVFYIYGMPVLVDGRDPRVDGVPNPLVSTPFFDMGLEFNWDRWDDVSSGDKTHTRLDLARQSEQLYRIQEARWRQDAIHTARAEHILSGSPWFLYDAIWAQGSLFASQTDEGDFYDNKALLSVKAAFLMWALWDTEYTDELMSLISPLHDPEKGWFEGRFEQSAGYEMALSLPTNATVLKALLYKQQGKLLGAPYSSARLEVVRANEFELPGKCHPIQLP</sequence>
<keyword evidence="3" id="KW-1185">Reference proteome</keyword>
<dbReference type="Pfam" id="PF11329">
    <property type="entry name" value="DUF3131"/>
    <property type="match status" value="1"/>
</dbReference>
<dbReference type="Gene3D" id="1.50.10.140">
    <property type="match status" value="1"/>
</dbReference>
<accession>A0ABP9FK34</accession>
<dbReference type="EMBL" id="BAABJZ010000107">
    <property type="protein sequence ID" value="GAA4904046.1"/>
    <property type="molecule type" value="Genomic_DNA"/>
</dbReference>
<gene>
    <name evidence="2" type="ORF">GCM10023333_42990</name>
</gene>
<protein>
    <recommendedName>
        <fullName evidence="1">DUF3131 domain-containing protein</fullName>
    </recommendedName>
</protein>
<dbReference type="InterPro" id="IPR021478">
    <property type="entry name" value="DUF3131"/>
</dbReference>